<dbReference type="EMBL" id="JBDFQZ010000009">
    <property type="protein sequence ID" value="KAK9690483.1"/>
    <property type="molecule type" value="Genomic_DNA"/>
</dbReference>
<evidence type="ECO:0000313" key="2">
    <source>
        <dbReference type="Proteomes" id="UP001443914"/>
    </source>
</evidence>
<sequence>MAHAIQPLRRSILSKTQNLLQFLQIQHHHQNPNSIFTPFHIPHSSIQPQPRNYGSMVSEMRKSAFENNMLRLLRNEIQRELDDSPVQQPPAQCNGFKVEERPGERWISLSKKFGRSEEISVEVTMFDGSVPVPKDGDKPGQPGEDVHLHITMIISISKEESNRVLEFICSAWPDTIDVKQLFVREQSKLPNKPPYTGPLFEDLDDEMQESIYNFLEERGIDDNLCTYLHNYIHYKDQAEFIRWMESVRKTIENK</sequence>
<dbReference type="GO" id="GO:0005759">
    <property type="term" value="C:mitochondrial matrix"/>
    <property type="evidence" value="ECO:0007669"/>
    <property type="project" value="InterPro"/>
</dbReference>
<name>A0AAW1ILV9_SAPOF</name>
<protein>
    <recommendedName>
        <fullName evidence="3">Mitochondrial glycoprotein</fullName>
    </recommendedName>
</protein>
<proteinExistence type="predicted"/>
<comment type="caution">
    <text evidence="1">The sequence shown here is derived from an EMBL/GenBank/DDBJ whole genome shotgun (WGS) entry which is preliminary data.</text>
</comment>
<dbReference type="SUPFAM" id="SSF54529">
    <property type="entry name" value="Mitochondrial glycoprotein MAM33-like"/>
    <property type="match status" value="1"/>
</dbReference>
<accession>A0AAW1ILV9</accession>
<gene>
    <name evidence="1" type="ORF">RND81_09G130900</name>
</gene>
<reference evidence="1" key="1">
    <citation type="submission" date="2024-03" db="EMBL/GenBank/DDBJ databases">
        <title>WGS assembly of Saponaria officinalis var. Norfolk2.</title>
        <authorList>
            <person name="Jenkins J."/>
            <person name="Shu S."/>
            <person name="Grimwood J."/>
            <person name="Barry K."/>
            <person name="Goodstein D."/>
            <person name="Schmutz J."/>
            <person name="Leebens-Mack J."/>
            <person name="Osbourn A."/>
        </authorList>
    </citation>
    <scope>NUCLEOTIDE SEQUENCE [LARGE SCALE GENOMIC DNA]</scope>
    <source>
        <strain evidence="1">JIC</strain>
    </source>
</reference>
<dbReference type="InterPro" id="IPR003428">
    <property type="entry name" value="MAM33"/>
</dbReference>
<dbReference type="InterPro" id="IPR036561">
    <property type="entry name" value="MAM33_sf"/>
</dbReference>
<dbReference type="PANTHER" id="PTHR10826">
    <property type="entry name" value="COMPLEMENT COMPONENT 1"/>
    <property type="match status" value="1"/>
</dbReference>
<organism evidence="1 2">
    <name type="scientific">Saponaria officinalis</name>
    <name type="common">Common soapwort</name>
    <name type="synonym">Lychnis saponaria</name>
    <dbReference type="NCBI Taxonomy" id="3572"/>
    <lineage>
        <taxon>Eukaryota</taxon>
        <taxon>Viridiplantae</taxon>
        <taxon>Streptophyta</taxon>
        <taxon>Embryophyta</taxon>
        <taxon>Tracheophyta</taxon>
        <taxon>Spermatophyta</taxon>
        <taxon>Magnoliopsida</taxon>
        <taxon>eudicotyledons</taxon>
        <taxon>Gunneridae</taxon>
        <taxon>Pentapetalae</taxon>
        <taxon>Caryophyllales</taxon>
        <taxon>Caryophyllaceae</taxon>
        <taxon>Caryophylleae</taxon>
        <taxon>Saponaria</taxon>
    </lineage>
</organism>
<dbReference type="Pfam" id="PF02330">
    <property type="entry name" value="MAM33"/>
    <property type="match status" value="1"/>
</dbReference>
<evidence type="ECO:0008006" key="3">
    <source>
        <dbReference type="Google" id="ProtNLM"/>
    </source>
</evidence>
<dbReference type="Gene3D" id="3.10.280.10">
    <property type="entry name" value="Mitochondrial glycoprotein"/>
    <property type="match status" value="1"/>
</dbReference>
<dbReference type="AlphaFoldDB" id="A0AAW1ILV9"/>
<dbReference type="Proteomes" id="UP001443914">
    <property type="component" value="Unassembled WGS sequence"/>
</dbReference>
<dbReference type="PANTHER" id="PTHR10826:SF36">
    <property type="entry name" value="OS08G0439900 PROTEIN"/>
    <property type="match status" value="1"/>
</dbReference>
<evidence type="ECO:0000313" key="1">
    <source>
        <dbReference type="EMBL" id="KAK9690483.1"/>
    </source>
</evidence>
<keyword evidence="2" id="KW-1185">Reference proteome</keyword>